<keyword evidence="2" id="KW-0812">Transmembrane</keyword>
<keyword evidence="5" id="KW-1185">Reference proteome</keyword>
<dbReference type="KEGG" id="gtr:GLOTRDRAFT_100675"/>
<organism evidence="4 5">
    <name type="scientific">Gloeophyllum trabeum (strain ATCC 11539 / FP-39264 / Madison 617)</name>
    <name type="common">Brown rot fungus</name>
    <dbReference type="NCBI Taxonomy" id="670483"/>
    <lineage>
        <taxon>Eukaryota</taxon>
        <taxon>Fungi</taxon>
        <taxon>Dikarya</taxon>
        <taxon>Basidiomycota</taxon>
        <taxon>Agaricomycotina</taxon>
        <taxon>Agaricomycetes</taxon>
        <taxon>Gloeophyllales</taxon>
        <taxon>Gloeophyllaceae</taxon>
        <taxon>Gloeophyllum</taxon>
    </lineage>
</organism>
<reference evidence="4 5" key="1">
    <citation type="journal article" date="2012" name="Science">
        <title>The Paleozoic origin of enzymatic lignin decomposition reconstructed from 31 fungal genomes.</title>
        <authorList>
            <person name="Floudas D."/>
            <person name="Binder M."/>
            <person name="Riley R."/>
            <person name="Barry K."/>
            <person name="Blanchette R.A."/>
            <person name="Henrissat B."/>
            <person name="Martinez A.T."/>
            <person name="Otillar R."/>
            <person name="Spatafora J.W."/>
            <person name="Yadav J.S."/>
            <person name="Aerts A."/>
            <person name="Benoit I."/>
            <person name="Boyd A."/>
            <person name="Carlson A."/>
            <person name="Copeland A."/>
            <person name="Coutinho P.M."/>
            <person name="de Vries R.P."/>
            <person name="Ferreira P."/>
            <person name="Findley K."/>
            <person name="Foster B."/>
            <person name="Gaskell J."/>
            <person name="Glotzer D."/>
            <person name="Gorecki P."/>
            <person name="Heitman J."/>
            <person name="Hesse C."/>
            <person name="Hori C."/>
            <person name="Igarashi K."/>
            <person name="Jurgens J.A."/>
            <person name="Kallen N."/>
            <person name="Kersten P."/>
            <person name="Kohler A."/>
            <person name="Kuees U."/>
            <person name="Kumar T.K.A."/>
            <person name="Kuo A."/>
            <person name="LaButti K."/>
            <person name="Larrondo L.F."/>
            <person name="Lindquist E."/>
            <person name="Ling A."/>
            <person name="Lombard V."/>
            <person name="Lucas S."/>
            <person name="Lundell T."/>
            <person name="Martin R."/>
            <person name="McLaughlin D.J."/>
            <person name="Morgenstern I."/>
            <person name="Morin E."/>
            <person name="Murat C."/>
            <person name="Nagy L.G."/>
            <person name="Nolan M."/>
            <person name="Ohm R.A."/>
            <person name="Patyshakuliyeva A."/>
            <person name="Rokas A."/>
            <person name="Ruiz-Duenas F.J."/>
            <person name="Sabat G."/>
            <person name="Salamov A."/>
            <person name="Samejima M."/>
            <person name="Schmutz J."/>
            <person name="Slot J.C."/>
            <person name="St John F."/>
            <person name="Stenlid J."/>
            <person name="Sun H."/>
            <person name="Sun S."/>
            <person name="Syed K."/>
            <person name="Tsang A."/>
            <person name="Wiebenga A."/>
            <person name="Young D."/>
            <person name="Pisabarro A."/>
            <person name="Eastwood D.C."/>
            <person name="Martin F."/>
            <person name="Cullen D."/>
            <person name="Grigoriev I.V."/>
            <person name="Hibbett D.S."/>
        </authorList>
    </citation>
    <scope>NUCLEOTIDE SEQUENCE [LARGE SCALE GENOMIC DNA]</scope>
    <source>
        <strain evidence="4 5">ATCC 11539</strain>
    </source>
</reference>
<feature type="non-terminal residue" evidence="4">
    <location>
        <position position="1"/>
    </location>
</feature>
<dbReference type="InterPro" id="IPR045340">
    <property type="entry name" value="DUF6533"/>
</dbReference>
<feature type="transmembrane region" description="Helical" evidence="2">
    <location>
        <begin position="167"/>
        <end position="189"/>
    </location>
</feature>
<evidence type="ECO:0000256" key="1">
    <source>
        <dbReference type="SAM" id="MobiDB-lite"/>
    </source>
</evidence>
<sequence>MPVLEPWQPPKVTTTTEQYLRVASLSIALYDYILTLPAEWRVYRSQRSLAHPSLSCCLFMSIRYVSAVVMVASNVGFFSHAFSEEVCARYYIVAPVFKVLQNMISQLILGFRTYNISRRSRTTGCILLVLFFIVTTLEWFTNMYERMPISRLRNCTPGNAEEHLVAWLYYLFAMLYDFGTLCISIFYLAQFNPDHSPSTRVTRLIRMMLYDGLLYFVALTGVNVFNTILYRTSDEALQPAVASLGYAVTWIMSQKILIHLHDAALERAYETGAPAIVAHSLRSPRDISQAVRSQFEEQHQSNASVDHASKIPQSGLSLDHGDSSDLAVEVRVERFMTVEWDEHAYERESYRIPRTMWSSSSRR</sequence>
<proteinExistence type="predicted"/>
<name>S7Q268_GLOTA</name>
<feature type="region of interest" description="Disordered" evidence="1">
    <location>
        <begin position="296"/>
        <end position="322"/>
    </location>
</feature>
<dbReference type="eggNOG" id="ENOG502SNU4">
    <property type="taxonomic scope" value="Eukaryota"/>
</dbReference>
<dbReference type="RefSeq" id="XP_007867944.1">
    <property type="nucleotide sequence ID" value="XM_007869753.1"/>
</dbReference>
<feature type="transmembrane region" description="Helical" evidence="2">
    <location>
        <begin position="61"/>
        <end position="82"/>
    </location>
</feature>
<evidence type="ECO:0000259" key="3">
    <source>
        <dbReference type="Pfam" id="PF20151"/>
    </source>
</evidence>
<evidence type="ECO:0000313" key="5">
    <source>
        <dbReference type="Proteomes" id="UP000030669"/>
    </source>
</evidence>
<dbReference type="STRING" id="670483.S7Q268"/>
<gene>
    <name evidence="4" type="ORF">GLOTRDRAFT_100675</name>
</gene>
<dbReference type="EMBL" id="KB469305">
    <property type="protein sequence ID" value="EPQ53637.1"/>
    <property type="molecule type" value="Genomic_DNA"/>
</dbReference>
<dbReference type="OMA" id="YALTWIM"/>
<dbReference type="AlphaFoldDB" id="S7Q268"/>
<keyword evidence="2" id="KW-0472">Membrane</keyword>
<feature type="transmembrane region" description="Helical" evidence="2">
    <location>
        <begin position="123"/>
        <end position="141"/>
    </location>
</feature>
<evidence type="ECO:0000313" key="4">
    <source>
        <dbReference type="EMBL" id="EPQ53637.1"/>
    </source>
</evidence>
<feature type="domain" description="DUF6533" evidence="3">
    <location>
        <begin position="19"/>
        <end position="66"/>
    </location>
</feature>
<accession>S7Q268</accession>
<dbReference type="OrthoDB" id="3346251at2759"/>
<dbReference type="Pfam" id="PF20151">
    <property type="entry name" value="DUF6533"/>
    <property type="match status" value="1"/>
</dbReference>
<dbReference type="GeneID" id="19298386"/>
<dbReference type="HOGENOM" id="CLU_049338_0_0_1"/>
<evidence type="ECO:0000256" key="2">
    <source>
        <dbReference type="SAM" id="Phobius"/>
    </source>
</evidence>
<keyword evidence="2" id="KW-1133">Transmembrane helix</keyword>
<feature type="transmembrane region" description="Helical" evidence="2">
    <location>
        <begin position="209"/>
        <end position="230"/>
    </location>
</feature>
<protein>
    <recommendedName>
        <fullName evidence="3">DUF6533 domain-containing protein</fullName>
    </recommendedName>
</protein>
<dbReference type="Proteomes" id="UP000030669">
    <property type="component" value="Unassembled WGS sequence"/>
</dbReference>